<sequence length="72" mass="8558">FRTQRMIRCGQRRIGSKTAQAMCTWSHFCFQQHLAHKARGFKVFCCPKCKTELDRDINDARNILLHYLTKKN</sequence>
<reference evidence="1" key="1">
    <citation type="submission" date="2021-06" db="EMBL/GenBank/DDBJ databases">
        <authorList>
            <person name="Kallberg Y."/>
            <person name="Tangrot J."/>
            <person name="Rosling A."/>
        </authorList>
    </citation>
    <scope>NUCLEOTIDE SEQUENCE</scope>
    <source>
        <strain evidence="1">MA461A</strain>
    </source>
</reference>
<dbReference type="Proteomes" id="UP000789920">
    <property type="component" value="Unassembled WGS sequence"/>
</dbReference>
<dbReference type="EMBL" id="CAJVQC010108752">
    <property type="protein sequence ID" value="CAG8834289.1"/>
    <property type="molecule type" value="Genomic_DNA"/>
</dbReference>
<name>A0ACA9SD67_9GLOM</name>
<evidence type="ECO:0000313" key="2">
    <source>
        <dbReference type="Proteomes" id="UP000789920"/>
    </source>
</evidence>
<keyword evidence="2" id="KW-1185">Reference proteome</keyword>
<protein>
    <submittedName>
        <fullName evidence="1">657_t:CDS:1</fullName>
    </submittedName>
</protein>
<feature type="non-terminal residue" evidence="1">
    <location>
        <position position="1"/>
    </location>
</feature>
<evidence type="ECO:0000313" key="1">
    <source>
        <dbReference type="EMBL" id="CAG8834289.1"/>
    </source>
</evidence>
<proteinExistence type="predicted"/>
<accession>A0ACA9SD67</accession>
<gene>
    <name evidence="1" type="ORF">RPERSI_LOCUS29148</name>
</gene>
<feature type="non-terminal residue" evidence="1">
    <location>
        <position position="72"/>
    </location>
</feature>
<organism evidence="1 2">
    <name type="scientific">Racocetra persica</name>
    <dbReference type="NCBI Taxonomy" id="160502"/>
    <lineage>
        <taxon>Eukaryota</taxon>
        <taxon>Fungi</taxon>
        <taxon>Fungi incertae sedis</taxon>
        <taxon>Mucoromycota</taxon>
        <taxon>Glomeromycotina</taxon>
        <taxon>Glomeromycetes</taxon>
        <taxon>Diversisporales</taxon>
        <taxon>Gigasporaceae</taxon>
        <taxon>Racocetra</taxon>
    </lineage>
</organism>
<comment type="caution">
    <text evidence="1">The sequence shown here is derived from an EMBL/GenBank/DDBJ whole genome shotgun (WGS) entry which is preliminary data.</text>
</comment>